<keyword evidence="1" id="KW-0812">Transmembrane</keyword>
<evidence type="ECO:0000313" key="2">
    <source>
        <dbReference type="EMBL" id="CAL8106766.1"/>
    </source>
</evidence>
<sequence length="139" mass="15846">MIDYLLIVLLFAFVPIGIILLFIGCFYCFLFIQYCATYTAEDEEENTNNYNDTRREGGDNATTTYITVVNESRTTVSTGNLRETRNASPERRRLGLGLPFISSPVRSASEEPPPPPYNSICFIQDRKDEHHKNMHNSTV</sequence>
<reference evidence="2 3" key="1">
    <citation type="submission" date="2024-08" db="EMBL/GenBank/DDBJ databases">
        <authorList>
            <person name="Cucini C."/>
            <person name="Frati F."/>
        </authorList>
    </citation>
    <scope>NUCLEOTIDE SEQUENCE [LARGE SCALE GENOMIC DNA]</scope>
</reference>
<evidence type="ECO:0000313" key="3">
    <source>
        <dbReference type="Proteomes" id="UP001642540"/>
    </source>
</evidence>
<organism evidence="2 3">
    <name type="scientific">Orchesella dallaii</name>
    <dbReference type="NCBI Taxonomy" id="48710"/>
    <lineage>
        <taxon>Eukaryota</taxon>
        <taxon>Metazoa</taxon>
        <taxon>Ecdysozoa</taxon>
        <taxon>Arthropoda</taxon>
        <taxon>Hexapoda</taxon>
        <taxon>Collembola</taxon>
        <taxon>Entomobryomorpha</taxon>
        <taxon>Entomobryoidea</taxon>
        <taxon>Orchesellidae</taxon>
        <taxon>Orchesellinae</taxon>
        <taxon>Orchesella</taxon>
    </lineage>
</organism>
<keyword evidence="1" id="KW-0472">Membrane</keyword>
<dbReference type="Proteomes" id="UP001642540">
    <property type="component" value="Unassembled WGS sequence"/>
</dbReference>
<accession>A0ABP1QKU4</accession>
<comment type="caution">
    <text evidence="2">The sequence shown here is derived from an EMBL/GenBank/DDBJ whole genome shotgun (WGS) entry which is preliminary data.</text>
</comment>
<feature type="transmembrane region" description="Helical" evidence="1">
    <location>
        <begin position="6"/>
        <end position="32"/>
    </location>
</feature>
<gene>
    <name evidence="2" type="ORF">ODALV1_LOCUS12460</name>
</gene>
<proteinExistence type="predicted"/>
<evidence type="ECO:0000256" key="1">
    <source>
        <dbReference type="SAM" id="Phobius"/>
    </source>
</evidence>
<keyword evidence="3" id="KW-1185">Reference proteome</keyword>
<dbReference type="EMBL" id="CAXLJM020000038">
    <property type="protein sequence ID" value="CAL8106766.1"/>
    <property type="molecule type" value="Genomic_DNA"/>
</dbReference>
<keyword evidence="1" id="KW-1133">Transmembrane helix</keyword>
<name>A0ABP1QKU4_9HEXA</name>
<protein>
    <submittedName>
        <fullName evidence="2">Uncharacterized protein</fullName>
    </submittedName>
</protein>